<evidence type="ECO:0000313" key="5">
    <source>
        <dbReference type="EMBL" id="ANH83906.1"/>
    </source>
</evidence>
<dbReference type="PANTHER" id="PTHR13096:SF8">
    <property type="entry name" value="RIBOSOMAL OXYGENASE 1"/>
    <property type="match status" value="1"/>
</dbReference>
<evidence type="ECO:0000256" key="3">
    <source>
        <dbReference type="ARBA" id="ARBA00023004"/>
    </source>
</evidence>
<accession>A0A1A9I8G6</accession>
<dbReference type="Gene3D" id="2.60.120.650">
    <property type="entry name" value="Cupin"/>
    <property type="match status" value="1"/>
</dbReference>
<dbReference type="PANTHER" id="PTHR13096">
    <property type="entry name" value="MINA53 MYC INDUCED NUCLEAR ANTIGEN"/>
    <property type="match status" value="1"/>
</dbReference>
<dbReference type="PROSITE" id="PS51184">
    <property type="entry name" value="JMJC"/>
    <property type="match status" value="1"/>
</dbReference>
<reference evidence="5 6" key="1">
    <citation type="submission" date="2016-05" db="EMBL/GenBank/DDBJ databases">
        <title>Niabella ginsenosidivorans BS26 whole genome sequencing.</title>
        <authorList>
            <person name="Im W.T."/>
            <person name="Siddiqi M.Z."/>
        </authorList>
    </citation>
    <scope>NUCLEOTIDE SEQUENCE [LARGE SCALE GENOMIC DNA]</scope>
    <source>
        <strain evidence="5 6">BS26</strain>
    </source>
</reference>
<proteinExistence type="predicted"/>
<dbReference type="AlphaFoldDB" id="A0A1A9I8G6"/>
<keyword evidence="6" id="KW-1185">Reference proteome</keyword>
<organism evidence="5 6">
    <name type="scientific">Niabella ginsenosidivorans</name>
    <dbReference type="NCBI Taxonomy" id="1176587"/>
    <lineage>
        <taxon>Bacteria</taxon>
        <taxon>Pseudomonadati</taxon>
        <taxon>Bacteroidota</taxon>
        <taxon>Chitinophagia</taxon>
        <taxon>Chitinophagales</taxon>
        <taxon>Chitinophagaceae</taxon>
        <taxon>Niabella</taxon>
    </lineage>
</organism>
<dbReference type="KEGG" id="nia:A8C56_13000"/>
<sequence length="399" mass="45593">MNSFFCKIVTPYTVEDFFNAYHEKDILHVQRNDKEHYSDILTSLEISDFLDRQDVFYPSLRIVKNGKEIPSGEYTLKGVPIGHHKRDGIINTEKAFALFNDGGTFVIQAGQRYFDHLSACCMELSRKFNAPVQANLYITPNRSQGFNPHWDTHDVFVLQISGTKTWHLYGFEKELPTKNQGFISKGYSKEPIQTIRLSPGDFLYVPRGYVHDAVADDGISSHITIGILSFTWIRYFAELFTQLENEKAFREAVPFWRDDLPDKIKEKTALLKGTIDKLNVEDGIRKLTVQYEKLQPQLLNRYFESLLNLDDLSSSSVISLNSTVFFERGGQEGNCFIKCFGKTIQFPQTLKPLIDFIFDTQSFTLRDLPGAADEDVKKAAIAKLIREGVVYIEADSSSN</sequence>
<dbReference type="Pfam" id="PF08007">
    <property type="entry name" value="JmjC_2"/>
    <property type="match status" value="1"/>
</dbReference>
<dbReference type="InterPro" id="IPR003347">
    <property type="entry name" value="JmjC_dom"/>
</dbReference>
<name>A0A1A9I8G6_9BACT</name>
<gene>
    <name evidence="5" type="ORF">A8C56_13000</name>
</gene>
<dbReference type="STRING" id="1176587.A8C56_13000"/>
<dbReference type="InterPro" id="IPR039994">
    <property type="entry name" value="NO66-like"/>
</dbReference>
<evidence type="ECO:0000256" key="1">
    <source>
        <dbReference type="ARBA" id="ARBA00001954"/>
    </source>
</evidence>
<dbReference type="Proteomes" id="UP000077667">
    <property type="component" value="Chromosome"/>
</dbReference>
<comment type="cofactor">
    <cofactor evidence="1">
        <name>Fe(2+)</name>
        <dbReference type="ChEBI" id="CHEBI:29033"/>
    </cofactor>
</comment>
<keyword evidence="3" id="KW-0408">Iron</keyword>
<protein>
    <submittedName>
        <fullName evidence="5">Cupin</fullName>
    </submittedName>
</protein>
<dbReference type="SUPFAM" id="SSF51197">
    <property type="entry name" value="Clavaminate synthase-like"/>
    <property type="match status" value="1"/>
</dbReference>
<dbReference type="GO" id="GO:0046872">
    <property type="term" value="F:metal ion binding"/>
    <property type="evidence" value="ECO:0007669"/>
    <property type="project" value="UniProtKB-KW"/>
</dbReference>
<evidence type="ECO:0000256" key="2">
    <source>
        <dbReference type="ARBA" id="ARBA00022723"/>
    </source>
</evidence>
<evidence type="ECO:0000313" key="6">
    <source>
        <dbReference type="Proteomes" id="UP000077667"/>
    </source>
</evidence>
<evidence type="ECO:0000259" key="4">
    <source>
        <dbReference type="PROSITE" id="PS51184"/>
    </source>
</evidence>
<keyword evidence="2" id="KW-0479">Metal-binding</keyword>
<dbReference type="EMBL" id="CP015772">
    <property type="protein sequence ID" value="ANH83906.1"/>
    <property type="molecule type" value="Genomic_DNA"/>
</dbReference>
<dbReference type="OrthoDB" id="9764016at2"/>
<feature type="domain" description="JmjC" evidence="4">
    <location>
        <begin position="106"/>
        <end position="244"/>
    </location>
</feature>